<organism evidence="1 2">
    <name type="scientific">Haloferax mediterranei (strain ATCC 33500 / DSM 1411 / JCM 8866 / NBRC 14739 / NCIMB 2177 / R-4)</name>
    <name type="common">Halobacterium mediterranei</name>
    <dbReference type="NCBI Taxonomy" id="523841"/>
    <lineage>
        <taxon>Archaea</taxon>
        <taxon>Methanobacteriati</taxon>
        <taxon>Methanobacteriota</taxon>
        <taxon>Stenosarchaea group</taxon>
        <taxon>Halobacteria</taxon>
        <taxon>Halobacteriales</taxon>
        <taxon>Haloferacaceae</taxon>
        <taxon>Haloferax</taxon>
    </lineage>
</organism>
<name>M0IL27_HALMT</name>
<dbReference type="Pfam" id="PF07040">
    <property type="entry name" value="DUF1326"/>
    <property type="match status" value="1"/>
</dbReference>
<reference evidence="1 2" key="1">
    <citation type="journal article" date="2014" name="PLoS Genet.">
        <title>Phylogenetically driven sequencing of extremely halophilic archaea reveals strategies for static and dynamic osmo-response.</title>
        <authorList>
            <person name="Becker E.A."/>
            <person name="Seitzer P.M."/>
            <person name="Tritt A."/>
            <person name="Larsen D."/>
            <person name="Krusor M."/>
            <person name="Yao A.I."/>
            <person name="Wu D."/>
            <person name="Madern D."/>
            <person name="Eisen J.A."/>
            <person name="Darling A.E."/>
            <person name="Facciotti M.T."/>
        </authorList>
    </citation>
    <scope>NUCLEOTIDE SEQUENCE [LARGE SCALE GENOMIC DNA]</scope>
    <source>
        <strain evidence="2">ATCC 33500 / DSM 1411 / JCM 8866 / NBRC 14739 / NCIMB 2177 / R-4</strain>
    </source>
</reference>
<proteinExistence type="predicted"/>
<keyword evidence="2" id="KW-1185">Reference proteome</keyword>
<accession>M0IL27</accession>
<evidence type="ECO:0000313" key="2">
    <source>
        <dbReference type="Proteomes" id="UP000011603"/>
    </source>
</evidence>
<sequence length="145" mass="15587">MLVYTDEGVMFDPDVAWHIVLLVDEDADGEQQAALEDIYLGRAGGIWAAVADAHVESAEVTSIPITFIRDDADISVSIGDVASMEVVGIPGFNEELGTISPHPLTKSREMQTGKSTTATVSYDDDFAWDVSGNNSYLGDFELANT</sequence>
<dbReference type="EMBL" id="AOLO01000015">
    <property type="protein sequence ID" value="ELZ97491.1"/>
    <property type="molecule type" value="Genomic_DNA"/>
</dbReference>
<dbReference type="InterPro" id="IPR009758">
    <property type="entry name" value="DUF1326"/>
</dbReference>
<comment type="caution">
    <text evidence="1">The sequence shown here is derived from an EMBL/GenBank/DDBJ whole genome shotgun (WGS) entry which is preliminary data.</text>
</comment>
<gene>
    <name evidence="1" type="ORF">C439_19253</name>
</gene>
<dbReference type="AlphaFoldDB" id="M0IL27"/>
<evidence type="ECO:0000313" key="1">
    <source>
        <dbReference type="EMBL" id="ELZ97491.1"/>
    </source>
</evidence>
<dbReference type="PATRIC" id="fig|523841.21.peg.3858"/>
<dbReference type="Proteomes" id="UP000011603">
    <property type="component" value="Unassembled WGS sequence"/>
</dbReference>
<protein>
    <submittedName>
        <fullName evidence="1">Uncharacterized protein</fullName>
    </submittedName>
</protein>